<sequence length="63" mass="7173">MKKVTKRNSRLAVNSLAAQGIYGEARKTLDTHNLLAINASSYRRISLCRFYRKSSLGWSSLRN</sequence>
<protein>
    <submittedName>
        <fullName evidence="1">Uncharacterized protein</fullName>
    </submittedName>
</protein>
<reference evidence="1 3" key="1">
    <citation type="journal article" date="2023" name="Mol. Ecol. Resour.">
        <title>Chromosome-level genome assembly of a triploid poplar Populus alba 'Berolinensis'.</title>
        <authorList>
            <person name="Chen S."/>
            <person name="Yu Y."/>
            <person name="Wang X."/>
            <person name="Wang S."/>
            <person name="Zhang T."/>
            <person name="Zhou Y."/>
            <person name="He R."/>
            <person name="Meng N."/>
            <person name="Wang Y."/>
            <person name="Liu W."/>
            <person name="Liu Z."/>
            <person name="Liu J."/>
            <person name="Guo Q."/>
            <person name="Huang H."/>
            <person name="Sederoff R.R."/>
            <person name="Wang G."/>
            <person name="Qu G."/>
            <person name="Chen S."/>
        </authorList>
    </citation>
    <scope>NUCLEOTIDE SEQUENCE [LARGE SCALE GENOMIC DNA]</scope>
    <source>
        <strain evidence="1">SC-2020</strain>
    </source>
</reference>
<comment type="caution">
    <text evidence="1">The sequence shown here is derived from an EMBL/GenBank/DDBJ whole genome shotgun (WGS) entry which is preliminary data.</text>
</comment>
<evidence type="ECO:0000313" key="2">
    <source>
        <dbReference type="EMBL" id="KAJ7002315.1"/>
    </source>
</evidence>
<dbReference type="EMBL" id="JAQIZT010000004">
    <property type="protein sequence ID" value="KAJ7001771.1"/>
    <property type="molecule type" value="Genomic_DNA"/>
</dbReference>
<evidence type="ECO:0000313" key="1">
    <source>
        <dbReference type="EMBL" id="KAJ7001771.1"/>
    </source>
</evidence>
<dbReference type="EMBL" id="JAQIZT010000004">
    <property type="protein sequence ID" value="KAJ7002315.1"/>
    <property type="molecule type" value="Genomic_DNA"/>
</dbReference>
<accession>A0AAD6R3P8</accession>
<evidence type="ECO:0000313" key="3">
    <source>
        <dbReference type="Proteomes" id="UP001164929"/>
    </source>
</evidence>
<gene>
    <name evidence="1" type="ORF">NC653_012002</name>
    <name evidence="2" type="ORF">NC653_012389</name>
</gene>
<keyword evidence="3" id="KW-1185">Reference proteome</keyword>
<name>A0AAD6R3P8_9ROSI</name>
<dbReference type="Proteomes" id="UP001164929">
    <property type="component" value="Chromosome 4"/>
</dbReference>
<organism evidence="1 3">
    <name type="scientific">Populus alba x Populus x berolinensis</name>
    <dbReference type="NCBI Taxonomy" id="444605"/>
    <lineage>
        <taxon>Eukaryota</taxon>
        <taxon>Viridiplantae</taxon>
        <taxon>Streptophyta</taxon>
        <taxon>Embryophyta</taxon>
        <taxon>Tracheophyta</taxon>
        <taxon>Spermatophyta</taxon>
        <taxon>Magnoliopsida</taxon>
        <taxon>eudicotyledons</taxon>
        <taxon>Gunneridae</taxon>
        <taxon>Pentapetalae</taxon>
        <taxon>rosids</taxon>
        <taxon>fabids</taxon>
        <taxon>Malpighiales</taxon>
        <taxon>Salicaceae</taxon>
        <taxon>Saliceae</taxon>
        <taxon>Populus</taxon>
    </lineage>
</organism>
<proteinExistence type="predicted"/>
<dbReference type="AlphaFoldDB" id="A0AAD6R3P8"/>